<proteinExistence type="predicted"/>
<organism evidence="3 4">
    <name type="scientific">Gigaspora margarita</name>
    <dbReference type="NCBI Taxonomy" id="4874"/>
    <lineage>
        <taxon>Eukaryota</taxon>
        <taxon>Fungi</taxon>
        <taxon>Fungi incertae sedis</taxon>
        <taxon>Mucoromycota</taxon>
        <taxon>Glomeromycotina</taxon>
        <taxon>Glomeromycetes</taxon>
        <taxon>Diversisporales</taxon>
        <taxon>Gigasporaceae</taxon>
        <taxon>Gigaspora</taxon>
    </lineage>
</organism>
<dbReference type="InterPro" id="IPR036389">
    <property type="entry name" value="RNase_III_sf"/>
</dbReference>
<dbReference type="GO" id="GO:0004525">
    <property type="term" value="F:ribonuclease III activity"/>
    <property type="evidence" value="ECO:0007669"/>
    <property type="project" value="InterPro"/>
</dbReference>
<evidence type="ECO:0000313" key="4">
    <source>
        <dbReference type="Proteomes" id="UP000439903"/>
    </source>
</evidence>
<dbReference type="Gene3D" id="1.10.1520.10">
    <property type="entry name" value="Ribonuclease III domain"/>
    <property type="match status" value="1"/>
</dbReference>
<sequence length="284" mass="33014">MPPKFKSPVSPSNESSILKTQKKKKDKMDQVFKSTFNWFIKNPPILTNEDSNKIKKHVRLIFEKHSPPRRRNHVNAASSVELDNEVNMQQLVKKKKRKRLMSIDLGTYKKIKVVEILSGERNDLPVIPPIEDFIFFKMAIGFRSNNLQWEKLEYFGDSVIGHCLLKIAKEQYLGQYTAGQIRRGAQMMESNKILAAYTLALRQQEPNGMKFDRAKKFHADAFEAYIGAYYLVYGESPTCRYLKDLMIPLFNLIIEKLQNYPKDAYIVASNYFSMGWICDPKLLD</sequence>
<feature type="compositionally biased region" description="Polar residues" evidence="1">
    <location>
        <begin position="9"/>
        <end position="18"/>
    </location>
</feature>
<dbReference type="GO" id="GO:0006396">
    <property type="term" value="P:RNA processing"/>
    <property type="evidence" value="ECO:0007669"/>
    <property type="project" value="InterPro"/>
</dbReference>
<feature type="domain" description="RNase III" evidence="2">
    <location>
        <begin position="150"/>
        <end position="233"/>
    </location>
</feature>
<accession>A0A8H4AWE9</accession>
<protein>
    <submittedName>
        <fullName evidence="3">Ribonuclease 3</fullName>
    </submittedName>
</protein>
<dbReference type="SUPFAM" id="SSF69065">
    <property type="entry name" value="RNase III domain-like"/>
    <property type="match status" value="1"/>
</dbReference>
<evidence type="ECO:0000259" key="2">
    <source>
        <dbReference type="Pfam" id="PF00636"/>
    </source>
</evidence>
<gene>
    <name evidence="3" type="ORF">F8M41_007141</name>
</gene>
<dbReference type="AlphaFoldDB" id="A0A8H4AWE9"/>
<comment type="caution">
    <text evidence="3">The sequence shown here is derived from an EMBL/GenBank/DDBJ whole genome shotgun (WGS) entry which is preliminary data.</text>
</comment>
<dbReference type="OrthoDB" id="2387250at2759"/>
<evidence type="ECO:0000256" key="1">
    <source>
        <dbReference type="SAM" id="MobiDB-lite"/>
    </source>
</evidence>
<dbReference type="EMBL" id="WTPW01000172">
    <property type="protein sequence ID" value="KAF0539358.1"/>
    <property type="molecule type" value="Genomic_DNA"/>
</dbReference>
<reference evidence="3 4" key="1">
    <citation type="journal article" date="2019" name="Environ. Microbiol.">
        <title>At the nexus of three kingdoms: the genome of the mycorrhizal fungus Gigaspora margarita provides insights into plant, endobacterial and fungal interactions.</title>
        <authorList>
            <person name="Venice F."/>
            <person name="Ghignone S."/>
            <person name="Salvioli di Fossalunga A."/>
            <person name="Amselem J."/>
            <person name="Novero M."/>
            <person name="Xianan X."/>
            <person name="Sedzielewska Toro K."/>
            <person name="Morin E."/>
            <person name="Lipzen A."/>
            <person name="Grigoriev I.V."/>
            <person name="Henrissat B."/>
            <person name="Martin F.M."/>
            <person name="Bonfante P."/>
        </authorList>
    </citation>
    <scope>NUCLEOTIDE SEQUENCE [LARGE SCALE GENOMIC DNA]</scope>
    <source>
        <strain evidence="3 4">BEG34</strain>
    </source>
</reference>
<dbReference type="Pfam" id="PF00636">
    <property type="entry name" value="Ribonuclease_3"/>
    <property type="match status" value="1"/>
</dbReference>
<dbReference type="CDD" id="cd00593">
    <property type="entry name" value="RIBOc"/>
    <property type="match status" value="1"/>
</dbReference>
<feature type="region of interest" description="Disordered" evidence="1">
    <location>
        <begin position="1"/>
        <end position="24"/>
    </location>
</feature>
<keyword evidence="4" id="KW-1185">Reference proteome</keyword>
<name>A0A8H4AWE9_GIGMA</name>
<evidence type="ECO:0000313" key="3">
    <source>
        <dbReference type="EMBL" id="KAF0539358.1"/>
    </source>
</evidence>
<dbReference type="InterPro" id="IPR000999">
    <property type="entry name" value="RNase_III_dom"/>
</dbReference>
<dbReference type="Proteomes" id="UP000439903">
    <property type="component" value="Unassembled WGS sequence"/>
</dbReference>